<dbReference type="PANTHER" id="PTHR46704:SF1">
    <property type="entry name" value="TELOMERE LENGTH REGULATION PROTEIN TEL2 HOMOLOG"/>
    <property type="match status" value="1"/>
</dbReference>
<gene>
    <name evidence="2" type="ORF">GWK47_022582</name>
</gene>
<protein>
    <submittedName>
        <fullName evidence="2">Uncharacterized protein</fullName>
    </submittedName>
</protein>
<reference evidence="2" key="1">
    <citation type="submission" date="2020-07" db="EMBL/GenBank/DDBJ databases">
        <title>The High-quality genome of the commercially important snow crab, Chionoecetes opilio.</title>
        <authorList>
            <person name="Jeong J.-H."/>
            <person name="Ryu S."/>
        </authorList>
    </citation>
    <scope>NUCLEOTIDE SEQUENCE</scope>
    <source>
        <strain evidence="2">MADBK_172401_WGS</strain>
        <tissue evidence="2">Digestive gland</tissue>
    </source>
</reference>
<name>A0A8J5CDN7_CHIOP</name>
<evidence type="ECO:0000256" key="1">
    <source>
        <dbReference type="SAM" id="MobiDB-lite"/>
    </source>
</evidence>
<dbReference type="Proteomes" id="UP000770661">
    <property type="component" value="Unassembled WGS sequence"/>
</dbReference>
<evidence type="ECO:0000313" key="3">
    <source>
        <dbReference type="Proteomes" id="UP000770661"/>
    </source>
</evidence>
<comment type="caution">
    <text evidence="2">The sequence shown here is derived from an EMBL/GenBank/DDBJ whole genome shotgun (WGS) entry which is preliminary data.</text>
</comment>
<organism evidence="2 3">
    <name type="scientific">Chionoecetes opilio</name>
    <name type="common">Atlantic snow crab</name>
    <name type="synonym">Cancer opilio</name>
    <dbReference type="NCBI Taxonomy" id="41210"/>
    <lineage>
        <taxon>Eukaryota</taxon>
        <taxon>Metazoa</taxon>
        <taxon>Ecdysozoa</taxon>
        <taxon>Arthropoda</taxon>
        <taxon>Crustacea</taxon>
        <taxon>Multicrustacea</taxon>
        <taxon>Malacostraca</taxon>
        <taxon>Eumalacostraca</taxon>
        <taxon>Eucarida</taxon>
        <taxon>Decapoda</taxon>
        <taxon>Pleocyemata</taxon>
        <taxon>Brachyura</taxon>
        <taxon>Eubrachyura</taxon>
        <taxon>Majoidea</taxon>
        <taxon>Majidae</taxon>
        <taxon>Chionoecetes</taxon>
    </lineage>
</organism>
<evidence type="ECO:0000313" key="2">
    <source>
        <dbReference type="EMBL" id="KAG0710551.1"/>
    </source>
</evidence>
<dbReference type="PANTHER" id="PTHR46704">
    <property type="entry name" value="CXC DOMAIN-CONTAINING PROTEIN-RELATED"/>
    <property type="match status" value="1"/>
</dbReference>
<dbReference type="EMBL" id="JACEEZ010024107">
    <property type="protein sequence ID" value="KAG0710551.1"/>
    <property type="molecule type" value="Genomic_DNA"/>
</dbReference>
<dbReference type="AlphaFoldDB" id="A0A8J5CDN7"/>
<sequence length="238" mass="27350">MNNLFETLYIDPFDTDNAPSKLVHFATGAVARTDLQDAMTSYVRRGERLATKFVEERLAKTRDNTTTQKSFYDPMPRQKPKTMKDMDIKIKVKSQTVALDNDVMYRRLLAMNEQKKVPFRRVMSFESSSVPMSLFRSDGSLALPNYKSDFGHKLEELLGTKIETMAGADCVIYDNNAVIRMLPFPRKEEAATFKDLASDFTAFVLQKPSQIGTPSQIHLIFDRYYKECQITGKNKSWR</sequence>
<proteinExistence type="predicted"/>
<keyword evidence="3" id="KW-1185">Reference proteome</keyword>
<accession>A0A8J5CDN7</accession>
<feature type="region of interest" description="Disordered" evidence="1">
    <location>
        <begin position="64"/>
        <end position="83"/>
    </location>
</feature>